<proteinExistence type="predicted"/>
<evidence type="ECO:0000259" key="2">
    <source>
        <dbReference type="Pfam" id="PF01764"/>
    </source>
</evidence>
<dbReference type="VEuPathDB" id="FungiDB:SDRG_06897"/>
<sequence length="855" mass="94735">MELWGTLRHKISGGAIDSDSDAYVQQFFDATPEEDAWAIAHYRDAVTAFVTQHVADGRRVALVTSGSATVPLNDQGSMDAVSYGDRGAASAEQLLRAGYAVLFLHRQGSLAPFSRHFQRYIQDNVFMSMCQMDDEGSLVFRSDDADRKAFIAEVLESSHATSARLFHLRFTTVQQYMHYLRMASMALEGVGTRGLILLGASVLDYYVPSSTTTAIYSNLNADSMPTSPSQKEKNALTLNLVRTPNLIRKIRKEYAPTSFLITLKAVADKNLMHEASYNDIERWGVDLVVANSPMLPDELALISEQEEFIVAPKLENDVDLDTLCAAALVEAHRNFTTSRSILKQSKALLLMTAKFSMMKENDTLNVDADGNKNVSFKVGVRVRVDRSLGDASPIYELKHIFQNRSHCARAHIWQRVDGDMNVMVAFSPAGTPDTVRALWGDFWGGWAEDEIAEFKEQVGHLSLGSALYGLAQGVTATVGGDYSQAHQMLSYIASKIGSAWSEGEQTRIRQAIQNMLAVNFNRGLVEWTDLHSVDDIRFAASTVPSLQRSGTMTCQEAEMLSVRRKPRSGSGDLSNDGESDDDKYARAEVVKVHKALLSYFDEMVEEGLIDAVLPYVANGIPMHVTGYSMGGMLGQLFCLKLADVAFAKCNVPKSNLANVTGVFFGTPRVGDAGFAARLKLLYGGYQLLNVMHPLDTVHAFPPTSEGYADAMLKVFLKEDGASMGRRRATRFSMLPLSRRMDKLIDAAKARSTEPCKLCARVDHETDHHRCRYCTRRGDHRGDACPYRAEGCVLCGSKRHATGEHRCSVCAQYGHRGRDCHQQSTVGTLEMLAYFRFHDFLYYNNNLKKSVEFSTG</sequence>
<accession>T0RT48</accession>
<dbReference type="Pfam" id="PF01764">
    <property type="entry name" value="Lipase_3"/>
    <property type="match status" value="1"/>
</dbReference>
<feature type="region of interest" description="Disordered" evidence="1">
    <location>
        <begin position="557"/>
        <end position="580"/>
    </location>
</feature>
<evidence type="ECO:0000313" key="3">
    <source>
        <dbReference type="EMBL" id="EQC35613.1"/>
    </source>
</evidence>
<keyword evidence="4" id="KW-1185">Reference proteome</keyword>
<dbReference type="OMA" id="HVTGYSM"/>
<evidence type="ECO:0000313" key="4">
    <source>
        <dbReference type="Proteomes" id="UP000030762"/>
    </source>
</evidence>
<dbReference type="Proteomes" id="UP000030762">
    <property type="component" value="Unassembled WGS sequence"/>
</dbReference>
<evidence type="ECO:0000256" key="1">
    <source>
        <dbReference type="SAM" id="MobiDB-lite"/>
    </source>
</evidence>
<protein>
    <recommendedName>
        <fullName evidence="2">Fungal lipase-type domain-containing protein</fullName>
    </recommendedName>
</protein>
<dbReference type="EMBL" id="JH767150">
    <property type="protein sequence ID" value="EQC35613.1"/>
    <property type="molecule type" value="Genomic_DNA"/>
</dbReference>
<dbReference type="Gene3D" id="3.40.50.10300">
    <property type="entry name" value="CoaB-like"/>
    <property type="match status" value="1"/>
</dbReference>
<dbReference type="SUPFAM" id="SSF102645">
    <property type="entry name" value="CoaB-like"/>
    <property type="match status" value="1"/>
</dbReference>
<dbReference type="SUPFAM" id="SSF53474">
    <property type="entry name" value="alpha/beta-Hydrolases"/>
    <property type="match status" value="1"/>
</dbReference>
<name>T0RT48_SAPDV</name>
<dbReference type="AlphaFoldDB" id="T0RT48"/>
<dbReference type="STRING" id="1156394.T0RT48"/>
<dbReference type="Gene3D" id="3.40.50.1820">
    <property type="entry name" value="alpha/beta hydrolase"/>
    <property type="match status" value="1"/>
</dbReference>
<dbReference type="InterPro" id="IPR002921">
    <property type="entry name" value="Fungal_lipase-type"/>
</dbReference>
<dbReference type="eggNOG" id="KOG2728">
    <property type="taxonomic scope" value="Eukaryota"/>
</dbReference>
<dbReference type="GeneID" id="19947624"/>
<dbReference type="GO" id="GO:0006629">
    <property type="term" value="P:lipid metabolic process"/>
    <property type="evidence" value="ECO:0007669"/>
    <property type="project" value="InterPro"/>
</dbReference>
<dbReference type="InterPro" id="IPR029058">
    <property type="entry name" value="AB_hydrolase_fold"/>
</dbReference>
<reference evidence="3 4" key="1">
    <citation type="submission" date="2012-04" db="EMBL/GenBank/DDBJ databases">
        <title>The Genome Sequence of Saprolegnia declina VS20.</title>
        <authorList>
            <consortium name="The Broad Institute Genome Sequencing Platform"/>
            <person name="Russ C."/>
            <person name="Nusbaum C."/>
            <person name="Tyler B."/>
            <person name="van West P."/>
            <person name="Dieguez-Uribeondo J."/>
            <person name="de Bruijn I."/>
            <person name="Tripathy S."/>
            <person name="Jiang R."/>
            <person name="Young S.K."/>
            <person name="Zeng Q."/>
            <person name="Gargeya S."/>
            <person name="Fitzgerald M."/>
            <person name="Haas B."/>
            <person name="Abouelleil A."/>
            <person name="Alvarado L."/>
            <person name="Arachchi H.M."/>
            <person name="Berlin A."/>
            <person name="Chapman S.B."/>
            <person name="Goldberg J."/>
            <person name="Griggs A."/>
            <person name="Gujja S."/>
            <person name="Hansen M."/>
            <person name="Howarth C."/>
            <person name="Imamovic A."/>
            <person name="Larimer J."/>
            <person name="McCowen C."/>
            <person name="Montmayeur A."/>
            <person name="Murphy C."/>
            <person name="Neiman D."/>
            <person name="Pearson M."/>
            <person name="Priest M."/>
            <person name="Roberts A."/>
            <person name="Saif S."/>
            <person name="Shea T."/>
            <person name="Sisk P."/>
            <person name="Sykes S."/>
            <person name="Wortman J."/>
            <person name="Nusbaum C."/>
            <person name="Birren B."/>
        </authorList>
    </citation>
    <scope>NUCLEOTIDE SEQUENCE [LARGE SCALE GENOMIC DNA]</scope>
    <source>
        <strain evidence="3 4">VS20</strain>
    </source>
</reference>
<dbReference type="OrthoDB" id="70224at2759"/>
<dbReference type="InParanoid" id="T0RT48"/>
<organism evidence="3 4">
    <name type="scientific">Saprolegnia diclina (strain VS20)</name>
    <dbReference type="NCBI Taxonomy" id="1156394"/>
    <lineage>
        <taxon>Eukaryota</taxon>
        <taxon>Sar</taxon>
        <taxon>Stramenopiles</taxon>
        <taxon>Oomycota</taxon>
        <taxon>Saprolegniomycetes</taxon>
        <taxon>Saprolegniales</taxon>
        <taxon>Saprolegniaceae</taxon>
        <taxon>Saprolegnia</taxon>
    </lineage>
</organism>
<gene>
    <name evidence="3" type="ORF">SDRG_06897</name>
</gene>
<dbReference type="RefSeq" id="XP_008610930.1">
    <property type="nucleotide sequence ID" value="XM_008612708.1"/>
</dbReference>
<feature type="domain" description="Fungal lipase-type" evidence="2">
    <location>
        <begin position="586"/>
        <end position="703"/>
    </location>
</feature>
<dbReference type="InterPro" id="IPR035929">
    <property type="entry name" value="CoaB-like_sf"/>
</dbReference>